<dbReference type="PATRIC" id="fig|1360.114.peg.1380"/>
<accession>A0A0V8DXC6</accession>
<dbReference type="Pfam" id="PF12363">
    <property type="entry name" value="Phage_TAC_12"/>
    <property type="match status" value="1"/>
</dbReference>
<evidence type="ECO:0000313" key="1">
    <source>
        <dbReference type="EMBL" id="KSU18101.1"/>
    </source>
</evidence>
<organism evidence="1 2">
    <name type="scientific">Lactococcus lactis subsp. lactis</name>
    <name type="common">Streptococcus lactis</name>
    <dbReference type="NCBI Taxonomy" id="1360"/>
    <lineage>
        <taxon>Bacteria</taxon>
        <taxon>Bacillati</taxon>
        <taxon>Bacillota</taxon>
        <taxon>Bacilli</taxon>
        <taxon>Lactobacillales</taxon>
        <taxon>Streptococcaceae</taxon>
        <taxon>Lactococcus</taxon>
    </lineage>
</organism>
<reference evidence="2" key="1">
    <citation type="submission" date="2015-10" db="EMBL/GenBank/DDBJ databases">
        <title>Draft Genome Sequences of 11 Lactococcus lactis subspecies cremoris strains.</title>
        <authorList>
            <person name="Wels M."/>
            <person name="Backus L."/>
            <person name="Boekhorst J."/>
            <person name="Dijkstra A."/>
            <person name="Beerthuizen M."/>
            <person name="Kelly W."/>
            <person name="Siezen R."/>
            <person name="Bachmann H."/>
            <person name="Van Hijum S."/>
        </authorList>
    </citation>
    <scope>NUCLEOTIDE SEQUENCE [LARGE SCALE GENOMIC DNA]</scope>
    <source>
        <strain evidence="2">M20</strain>
    </source>
</reference>
<evidence type="ECO:0000313" key="2">
    <source>
        <dbReference type="Proteomes" id="UP000053719"/>
    </source>
</evidence>
<dbReference type="AlphaFoldDB" id="A0A0V8DXC6"/>
<gene>
    <name evidence="1" type="ORF">M20_2414</name>
</gene>
<name>A0A0V8DXC6_LACLL</name>
<proteinExistence type="predicted"/>
<dbReference type="EMBL" id="LKLU01000134">
    <property type="protein sequence ID" value="KSU18101.1"/>
    <property type="molecule type" value="Genomic_DNA"/>
</dbReference>
<comment type="caution">
    <text evidence="1">The sequence shown here is derived from an EMBL/GenBank/DDBJ whole genome shotgun (WGS) entry which is preliminary data.</text>
</comment>
<dbReference type="RefSeq" id="WP_058212208.1">
    <property type="nucleotide sequence ID" value="NZ_LKLU01000134.1"/>
</dbReference>
<protein>
    <submittedName>
        <fullName evidence="1">Phage protein</fullName>
    </submittedName>
</protein>
<sequence>MELTINDKQYVFIFGYRFIKELNKKNEVTERGMTLKAGLDNALMNFFSGDIETLVEMLKTANTTENPRVSEKGIVEWIEENGVDMLFDLVLEELKKSEFTKKKTLNFEKEVSKNLQ</sequence>
<dbReference type="InterPro" id="IPR024410">
    <property type="entry name" value="Phage_TAC_12"/>
</dbReference>
<dbReference type="Proteomes" id="UP000053719">
    <property type="component" value="Unassembled WGS sequence"/>
</dbReference>